<reference evidence="1" key="1">
    <citation type="submission" date="2020-08" db="EMBL/GenBank/DDBJ databases">
        <title>Multicomponent nature underlies the extraordinary mechanical properties of spider dragline silk.</title>
        <authorList>
            <person name="Kono N."/>
            <person name="Nakamura H."/>
            <person name="Mori M."/>
            <person name="Yoshida Y."/>
            <person name="Ohtoshi R."/>
            <person name="Malay A.D."/>
            <person name="Moran D.A.P."/>
            <person name="Tomita M."/>
            <person name="Numata K."/>
            <person name="Arakawa K."/>
        </authorList>
    </citation>
    <scope>NUCLEOTIDE SEQUENCE</scope>
</reference>
<organism evidence="1 2">
    <name type="scientific">Trichonephila inaurata madagascariensis</name>
    <dbReference type="NCBI Taxonomy" id="2747483"/>
    <lineage>
        <taxon>Eukaryota</taxon>
        <taxon>Metazoa</taxon>
        <taxon>Ecdysozoa</taxon>
        <taxon>Arthropoda</taxon>
        <taxon>Chelicerata</taxon>
        <taxon>Arachnida</taxon>
        <taxon>Araneae</taxon>
        <taxon>Araneomorphae</taxon>
        <taxon>Entelegynae</taxon>
        <taxon>Araneoidea</taxon>
        <taxon>Nephilidae</taxon>
        <taxon>Trichonephila</taxon>
        <taxon>Trichonephila inaurata</taxon>
    </lineage>
</organism>
<dbReference type="EMBL" id="BMAV01015366">
    <property type="protein sequence ID" value="GFY64720.1"/>
    <property type="molecule type" value="Genomic_DNA"/>
</dbReference>
<sequence length="78" mass="8757">VCDEVALKMPSLLLFNGSASFEENPNVAVRTVIEENESVVGTNPRNYSPMTIVLRLRIKMVDAMLQLETTNLDPNLYM</sequence>
<protein>
    <submittedName>
        <fullName evidence="1">Uncharacterized protein</fullName>
    </submittedName>
</protein>
<gene>
    <name evidence="1" type="ORF">TNIN_348881</name>
</gene>
<proteinExistence type="predicted"/>
<dbReference type="AlphaFoldDB" id="A0A8X6Y296"/>
<feature type="non-terminal residue" evidence="1">
    <location>
        <position position="1"/>
    </location>
</feature>
<name>A0A8X6Y296_9ARAC</name>
<evidence type="ECO:0000313" key="2">
    <source>
        <dbReference type="Proteomes" id="UP000886998"/>
    </source>
</evidence>
<dbReference type="Proteomes" id="UP000886998">
    <property type="component" value="Unassembled WGS sequence"/>
</dbReference>
<keyword evidence="2" id="KW-1185">Reference proteome</keyword>
<evidence type="ECO:0000313" key="1">
    <source>
        <dbReference type="EMBL" id="GFY64720.1"/>
    </source>
</evidence>
<accession>A0A8X6Y296</accession>
<comment type="caution">
    <text evidence="1">The sequence shown here is derived from an EMBL/GenBank/DDBJ whole genome shotgun (WGS) entry which is preliminary data.</text>
</comment>